<evidence type="ECO:0000256" key="7">
    <source>
        <dbReference type="ARBA" id="ARBA00049112"/>
    </source>
</evidence>
<dbReference type="NCBIfam" id="NF003543">
    <property type="entry name" value="PRK05198.1"/>
    <property type="match status" value="1"/>
</dbReference>
<dbReference type="GO" id="GO:0005737">
    <property type="term" value="C:cytoplasm"/>
    <property type="evidence" value="ECO:0007669"/>
    <property type="project" value="UniProtKB-SubCell"/>
</dbReference>
<dbReference type="EMBL" id="VUNH01000001">
    <property type="protein sequence ID" value="MST54622.1"/>
    <property type="molecule type" value="Genomic_DNA"/>
</dbReference>
<dbReference type="NCBIfam" id="TIGR01362">
    <property type="entry name" value="KDO8P_synth"/>
    <property type="match status" value="1"/>
</dbReference>
<dbReference type="InterPro" id="IPR006218">
    <property type="entry name" value="DAHP1/KDSA"/>
</dbReference>
<dbReference type="PANTHER" id="PTHR21057">
    <property type="entry name" value="PHOSPHO-2-DEHYDRO-3-DEOXYHEPTONATE ALDOLASE"/>
    <property type="match status" value="1"/>
</dbReference>
<comment type="pathway">
    <text evidence="3 8">Carbohydrate biosynthesis; 3-deoxy-D-manno-octulosonate biosynthesis; 3-deoxy-D-manno-octulosonate from D-ribulose 5-phosphate: step 2/3.</text>
</comment>
<dbReference type="InterPro" id="IPR013785">
    <property type="entry name" value="Aldolase_TIM"/>
</dbReference>
<organism evidence="10 11">
    <name type="scientific">Pyramidobacter porci</name>
    <dbReference type="NCBI Taxonomy" id="2605789"/>
    <lineage>
        <taxon>Bacteria</taxon>
        <taxon>Thermotogati</taxon>
        <taxon>Synergistota</taxon>
        <taxon>Synergistia</taxon>
        <taxon>Synergistales</taxon>
        <taxon>Dethiosulfovibrionaceae</taxon>
        <taxon>Pyramidobacter</taxon>
    </lineage>
</organism>
<dbReference type="InterPro" id="IPR006269">
    <property type="entry name" value="KDO8P_synthase"/>
</dbReference>
<dbReference type="Proteomes" id="UP000473699">
    <property type="component" value="Unassembled WGS sequence"/>
</dbReference>
<dbReference type="Gene3D" id="3.20.20.70">
    <property type="entry name" value="Aldolase class I"/>
    <property type="match status" value="1"/>
</dbReference>
<accession>A0A6L5YAR4</accession>
<dbReference type="SUPFAM" id="SSF51569">
    <property type="entry name" value="Aldolase"/>
    <property type="match status" value="1"/>
</dbReference>
<comment type="catalytic activity">
    <reaction evidence="7 8">
        <text>D-arabinose 5-phosphate + phosphoenolpyruvate + H2O = 3-deoxy-alpha-D-manno-2-octulosonate-8-phosphate + phosphate</text>
        <dbReference type="Rhea" id="RHEA:14053"/>
        <dbReference type="ChEBI" id="CHEBI:15377"/>
        <dbReference type="ChEBI" id="CHEBI:43474"/>
        <dbReference type="ChEBI" id="CHEBI:57693"/>
        <dbReference type="ChEBI" id="CHEBI:58702"/>
        <dbReference type="ChEBI" id="CHEBI:85985"/>
        <dbReference type="EC" id="2.5.1.55"/>
    </reaction>
</comment>
<comment type="similarity">
    <text evidence="4 8">Belongs to the KdsA family.</text>
</comment>
<evidence type="ECO:0000313" key="10">
    <source>
        <dbReference type="EMBL" id="MST54622.1"/>
    </source>
</evidence>
<evidence type="ECO:0000256" key="5">
    <source>
        <dbReference type="ARBA" id="ARBA00022490"/>
    </source>
</evidence>
<name>A0A6L5YAR4_9BACT</name>
<evidence type="ECO:0000256" key="8">
    <source>
        <dbReference type="HAMAP-Rule" id="MF_00056"/>
    </source>
</evidence>
<dbReference type="GO" id="GO:0008676">
    <property type="term" value="F:3-deoxy-8-phosphooctulonate synthase activity"/>
    <property type="evidence" value="ECO:0007669"/>
    <property type="project" value="UniProtKB-UniRule"/>
</dbReference>
<evidence type="ECO:0000313" key="11">
    <source>
        <dbReference type="Proteomes" id="UP000473699"/>
    </source>
</evidence>
<evidence type="ECO:0000256" key="4">
    <source>
        <dbReference type="ARBA" id="ARBA00010499"/>
    </source>
</evidence>
<keyword evidence="11" id="KW-1185">Reference proteome</keyword>
<evidence type="ECO:0000256" key="1">
    <source>
        <dbReference type="ARBA" id="ARBA00004496"/>
    </source>
</evidence>
<reference evidence="10 11" key="1">
    <citation type="submission" date="2019-08" db="EMBL/GenBank/DDBJ databases">
        <title>In-depth cultivation of the pig gut microbiome towards novel bacterial diversity and tailored functional studies.</title>
        <authorList>
            <person name="Wylensek D."/>
            <person name="Hitch T.C.A."/>
            <person name="Clavel T."/>
        </authorList>
    </citation>
    <scope>NUCLEOTIDE SEQUENCE [LARGE SCALE GENOMIC DNA]</scope>
    <source>
        <strain evidence="10 11">SM-530-WT-4B</strain>
    </source>
</reference>
<evidence type="ECO:0000256" key="6">
    <source>
        <dbReference type="ARBA" id="ARBA00022679"/>
    </source>
</evidence>
<dbReference type="AlphaFoldDB" id="A0A6L5YAR4"/>
<evidence type="ECO:0000256" key="2">
    <source>
        <dbReference type="ARBA" id="ARBA00004756"/>
    </source>
</evidence>
<dbReference type="GO" id="GO:0019294">
    <property type="term" value="P:keto-3-deoxy-D-manno-octulosonic acid biosynthetic process"/>
    <property type="evidence" value="ECO:0007669"/>
    <property type="project" value="UniProtKB-UniRule"/>
</dbReference>
<evidence type="ECO:0000259" key="9">
    <source>
        <dbReference type="Pfam" id="PF00793"/>
    </source>
</evidence>
<keyword evidence="6 8" id="KW-0808">Transferase</keyword>
<sequence length="283" mass="30498">MKKIEIGDFVVGGDRLTLIAGPCALESLELGLEVGRKTQALCKKLGLNYIFKASYDKANRTSISSPRGPGLEKGLQWLARIKSELGAPILTDIHESWQAAPVAEVADVLQIPAFLCRQTDLLVAAAKTGRAVNVKKAQFLSAWDMKSVLGKLTEAGNDRVMLCERGTTMGYNQLVVDMRSLVIMRSLGAPVVFDATHSVQMPGGMGNSSGGDRRFALPLARAAVGIGVDALFLEVHPQPEKAMSDGPNMVPLDLLEKFLEPVCAIDRLVRSGIGPVSLDWCER</sequence>
<feature type="domain" description="DAHP synthetase I/KDSA" evidence="9">
    <location>
        <begin position="12"/>
        <end position="260"/>
    </location>
</feature>
<dbReference type="Pfam" id="PF00793">
    <property type="entry name" value="DAHP_synth_1"/>
    <property type="match status" value="1"/>
</dbReference>
<protein>
    <recommendedName>
        <fullName evidence="8">2-dehydro-3-deoxyphosphooctonate aldolase</fullName>
        <ecNumber evidence="8">2.5.1.55</ecNumber>
    </recommendedName>
    <alternativeName>
        <fullName evidence="8">3-deoxy-D-manno-octulosonic acid 8-phosphate synthase</fullName>
    </alternativeName>
    <alternativeName>
        <fullName evidence="8">KDO-8-phosphate synthase</fullName>
        <shortName evidence="8">KDO 8-P synthase</shortName>
        <shortName evidence="8">KDOPS</shortName>
    </alternativeName>
    <alternativeName>
        <fullName evidence="8">Phospho-2-dehydro-3-deoxyoctonate aldolase</fullName>
    </alternativeName>
</protein>
<dbReference type="UniPathway" id="UPA00030"/>
<dbReference type="EC" id="2.5.1.55" evidence="8"/>
<keyword evidence="5 8" id="KW-0963">Cytoplasm</keyword>
<dbReference type="RefSeq" id="WP_154527752.1">
    <property type="nucleotide sequence ID" value="NZ_VUNH01000001.1"/>
</dbReference>
<comment type="caution">
    <text evidence="10">The sequence shown here is derived from an EMBL/GenBank/DDBJ whole genome shotgun (WGS) entry which is preliminary data.</text>
</comment>
<proteinExistence type="inferred from homology"/>
<gene>
    <name evidence="8 10" type="primary">kdsA</name>
    <name evidence="10" type="ORF">FYJ74_00950</name>
</gene>
<comment type="pathway">
    <text evidence="2">Bacterial outer membrane biogenesis; lipopolysaccharide biosynthesis.</text>
</comment>
<dbReference type="HAMAP" id="MF_00056">
    <property type="entry name" value="KDO8P_synth"/>
    <property type="match status" value="1"/>
</dbReference>
<evidence type="ECO:0000256" key="3">
    <source>
        <dbReference type="ARBA" id="ARBA00004845"/>
    </source>
</evidence>
<comment type="subcellular location">
    <subcellularLocation>
        <location evidence="1 8">Cytoplasm</location>
    </subcellularLocation>
</comment>
<dbReference type="UniPathway" id="UPA00357">
    <property type="reaction ID" value="UER00474"/>
</dbReference>
<keyword evidence="8" id="KW-0448">Lipopolysaccharide biosynthesis</keyword>